<comment type="subcellular location">
    <subcellularLocation>
        <location evidence="9">Cytoplasm</location>
    </subcellularLocation>
</comment>
<evidence type="ECO:0000256" key="4">
    <source>
        <dbReference type="ARBA" id="ARBA00022698"/>
    </source>
</evidence>
<dbReference type="CDD" id="cd01906">
    <property type="entry name" value="proteasome_protease_HslV"/>
    <property type="match status" value="1"/>
</dbReference>
<dbReference type="Gene3D" id="3.60.20.10">
    <property type="entry name" value="Glutamine Phosphoribosylpyrophosphate, subunit 1, domain 1"/>
    <property type="match status" value="1"/>
</dbReference>
<comment type="catalytic activity">
    <reaction evidence="1 9">
        <text>Cleavage of peptide bonds with very broad specificity.</text>
        <dbReference type="EC" id="3.4.25.1"/>
    </reaction>
</comment>
<comment type="function">
    <text evidence="9">Component of the proteasome core, a large protease complex with broad specificity involved in protein degradation.</text>
</comment>
<keyword evidence="8 9" id="KW-0865">Zymogen</keyword>
<dbReference type="EMBL" id="JAAKZI010000004">
    <property type="protein sequence ID" value="NGN82662.1"/>
    <property type="molecule type" value="Genomic_DNA"/>
</dbReference>
<dbReference type="Pfam" id="PF00227">
    <property type="entry name" value="Proteasome"/>
    <property type="match status" value="1"/>
</dbReference>
<dbReference type="Proteomes" id="UP000479226">
    <property type="component" value="Unassembled WGS sequence"/>
</dbReference>
<feature type="propeptide" id="PRO_5044909558" description="Removed in mature form; by autocatalysis" evidence="9">
    <location>
        <begin position="1"/>
        <end position="50"/>
    </location>
</feature>
<dbReference type="SUPFAM" id="SSF56235">
    <property type="entry name" value="N-terminal nucleophile aminohydrolases (Ntn hydrolases)"/>
    <property type="match status" value="1"/>
</dbReference>
<dbReference type="InterPro" id="IPR001353">
    <property type="entry name" value="Proteasome_sua/b"/>
</dbReference>
<evidence type="ECO:0000313" key="11">
    <source>
        <dbReference type="EMBL" id="NGN82662.1"/>
    </source>
</evidence>
<sequence length="273" mass="29030">MDAHQRNVIPSLETAGSSSSFLDFVTQNNPGLLPFGRPLPAGQLPPVPHGTTIVALTFAGGVVMAGDRRATMGTMIANRHIEKVFPADRYSVLGIAGTAGIAIDIVRLFQVELEHYEKIEGTLLSLEGKANRLGAMIRANLPMALQGLSVVPLFAGVETASREGRLFSYDVTGGRYIELEHHSVGSGSVFARGALKKLWRPDMDAATAVAVAVESLVDAADDDSATGGPDLVRKLWPVVYVVTDDGATRVSEEALAAAVQQIVDRRMVEGREA</sequence>
<dbReference type="EC" id="3.4.25.1" evidence="9 10"/>
<comment type="activity regulation">
    <text evidence="9">The formation of the proteasomal ATPase ARC-20S proteasome complex, likely via the docking of the C-termini of ARC into the intersubunit pockets in the alpha-rings, may trigger opening of the gate for substrate entry. Interconversion between the open-gate and close-gate conformations leads to a dynamic regulation of the 20S proteasome proteolysis activity.</text>
</comment>
<evidence type="ECO:0000256" key="6">
    <source>
        <dbReference type="ARBA" id="ARBA00022813"/>
    </source>
</evidence>
<dbReference type="RefSeq" id="WP_165180749.1">
    <property type="nucleotide sequence ID" value="NZ_JAAKZI010000004.1"/>
</dbReference>
<evidence type="ECO:0000256" key="7">
    <source>
        <dbReference type="ARBA" id="ARBA00022942"/>
    </source>
</evidence>
<comment type="subunit">
    <text evidence="9">The 20S proteasome core is composed of 14 alpha and 14 beta subunits that assemble into four stacked heptameric rings, resulting in a barrel-shaped structure. The two inner rings, each composed of seven catalytic beta subunits, are sandwiched by two outer rings, each composed of seven alpha subunits. The catalytic chamber with the active sites is on the inside of the barrel. Has a gated structure, the ends of the cylinder being occluded by the N-termini of the alpha-subunits. Is capped by the proteasome-associated ATPase, ARC.</text>
</comment>
<comment type="caution">
    <text evidence="11">The sequence shown here is derived from an EMBL/GenBank/DDBJ whole genome shotgun (WGS) entry which is preliminary data.</text>
</comment>
<name>A0ABX0D702_9MICC</name>
<keyword evidence="12" id="KW-1185">Reference proteome</keyword>
<accession>A0ABX0D702</accession>
<proteinExistence type="inferred from homology"/>
<feature type="chain" id="PRO_5044909559" description="Proteasome subunit beta" evidence="9">
    <location>
        <begin position="51"/>
        <end position="273"/>
    </location>
</feature>
<evidence type="ECO:0000256" key="10">
    <source>
        <dbReference type="NCBIfam" id="TIGR03690"/>
    </source>
</evidence>
<evidence type="ECO:0000256" key="8">
    <source>
        <dbReference type="ARBA" id="ARBA00023145"/>
    </source>
</evidence>
<dbReference type="InterPro" id="IPR022483">
    <property type="entry name" value="PSB_actinobac"/>
</dbReference>
<keyword evidence="3 9" id="KW-0645">Protease</keyword>
<evidence type="ECO:0000256" key="9">
    <source>
        <dbReference type="HAMAP-Rule" id="MF_02113"/>
    </source>
</evidence>
<keyword evidence="4 9" id="KW-0888">Threonine protease</keyword>
<dbReference type="PANTHER" id="PTHR32194:SF0">
    <property type="entry name" value="ATP-DEPENDENT PROTEASE SUBUNIT HSLV"/>
    <property type="match status" value="1"/>
</dbReference>
<keyword evidence="2 9" id="KW-0963">Cytoplasm</keyword>
<dbReference type="GO" id="GO:0000502">
    <property type="term" value="C:proteasome complex"/>
    <property type="evidence" value="ECO:0007669"/>
    <property type="project" value="UniProtKB-KW"/>
</dbReference>
<dbReference type="InterPro" id="IPR000243">
    <property type="entry name" value="Pept_T1A_subB"/>
</dbReference>
<comment type="similarity">
    <text evidence="9">Belongs to the peptidase T1B family.</text>
</comment>
<evidence type="ECO:0000256" key="3">
    <source>
        <dbReference type="ARBA" id="ARBA00022670"/>
    </source>
</evidence>
<protein>
    <recommendedName>
        <fullName evidence="9 10">Proteasome subunit beta</fullName>
        <ecNumber evidence="9 10">3.4.25.1</ecNumber>
    </recommendedName>
    <alternativeName>
        <fullName evidence="9">20S proteasome beta subunit</fullName>
    </alternativeName>
    <alternativeName>
        <fullName evidence="9">Proteasome core protein PrcB</fullName>
    </alternativeName>
</protein>
<dbReference type="PROSITE" id="PS51476">
    <property type="entry name" value="PROTEASOME_BETA_2"/>
    <property type="match status" value="1"/>
</dbReference>
<dbReference type="HAMAP" id="MF_02113_B">
    <property type="entry name" value="Proteasome_B_B"/>
    <property type="match status" value="1"/>
</dbReference>
<dbReference type="NCBIfam" id="TIGR03690">
    <property type="entry name" value="20S_bact_beta"/>
    <property type="match status" value="1"/>
</dbReference>
<reference evidence="11 12" key="1">
    <citation type="submission" date="2020-02" db="EMBL/GenBank/DDBJ databases">
        <title>Genome sequence of the type strain DSM 27180 of Arthrobacter silviterrae.</title>
        <authorList>
            <person name="Gao J."/>
            <person name="Sun J."/>
        </authorList>
    </citation>
    <scope>NUCLEOTIDE SEQUENCE [LARGE SCALE GENOMIC DNA]</scope>
    <source>
        <strain evidence="11 12">DSM 27180</strain>
    </source>
</reference>
<dbReference type="PRINTS" id="PR00141">
    <property type="entry name" value="PROTEASOME"/>
</dbReference>
<evidence type="ECO:0000256" key="5">
    <source>
        <dbReference type="ARBA" id="ARBA00022801"/>
    </source>
</evidence>
<evidence type="ECO:0000256" key="1">
    <source>
        <dbReference type="ARBA" id="ARBA00001198"/>
    </source>
</evidence>
<keyword evidence="5 9" id="KW-0378">Hydrolase</keyword>
<dbReference type="GO" id="GO:0016787">
    <property type="term" value="F:hydrolase activity"/>
    <property type="evidence" value="ECO:0007669"/>
    <property type="project" value="UniProtKB-KW"/>
</dbReference>
<dbReference type="PANTHER" id="PTHR32194">
    <property type="entry name" value="METALLOPROTEASE TLDD"/>
    <property type="match status" value="1"/>
</dbReference>
<evidence type="ECO:0000313" key="12">
    <source>
        <dbReference type="Proteomes" id="UP000479226"/>
    </source>
</evidence>
<dbReference type="InterPro" id="IPR023333">
    <property type="entry name" value="Proteasome_suB-type"/>
</dbReference>
<gene>
    <name evidence="9 11" type="primary">prcB</name>
    <name evidence="11" type="ORF">G6N77_04170</name>
</gene>
<keyword evidence="7 9" id="KW-0647">Proteasome</keyword>
<dbReference type="InterPro" id="IPR029055">
    <property type="entry name" value="Ntn_hydrolases_N"/>
</dbReference>
<comment type="pathway">
    <text evidence="9">Protein degradation; proteasomal Pup-dependent pathway.</text>
</comment>
<keyword evidence="6 9" id="KW-0068">Autocatalytic cleavage</keyword>
<evidence type="ECO:0000256" key="2">
    <source>
        <dbReference type="ARBA" id="ARBA00022490"/>
    </source>
</evidence>
<feature type="active site" description="Nucleophile" evidence="9">
    <location>
        <position position="51"/>
    </location>
</feature>
<organism evidence="11 12">
    <name type="scientific">Arthrobacter silviterrae</name>
    <dbReference type="NCBI Taxonomy" id="2026658"/>
    <lineage>
        <taxon>Bacteria</taxon>
        <taxon>Bacillati</taxon>
        <taxon>Actinomycetota</taxon>
        <taxon>Actinomycetes</taxon>
        <taxon>Micrococcales</taxon>
        <taxon>Micrococcaceae</taxon>
        <taxon>Arthrobacter</taxon>
    </lineage>
</organism>